<dbReference type="InterPro" id="IPR021136">
    <property type="entry name" value="Flagellar_hook_control-like_C"/>
</dbReference>
<accession>A0ABW1TZV2</accession>
<evidence type="ECO:0000313" key="3">
    <source>
        <dbReference type="EMBL" id="MFC6282352.1"/>
    </source>
</evidence>
<comment type="caution">
    <text evidence="3">The sequence shown here is derived from an EMBL/GenBank/DDBJ whole genome shotgun (WGS) entry which is preliminary data.</text>
</comment>
<keyword evidence="3" id="KW-0966">Cell projection</keyword>
<evidence type="ECO:0000256" key="1">
    <source>
        <dbReference type="SAM" id="MobiDB-lite"/>
    </source>
</evidence>
<dbReference type="Proteomes" id="UP001596270">
    <property type="component" value="Unassembled WGS sequence"/>
</dbReference>
<keyword evidence="3" id="KW-0282">Flagellum</keyword>
<dbReference type="Pfam" id="PF02120">
    <property type="entry name" value="Flg_hook"/>
    <property type="match status" value="1"/>
</dbReference>
<name>A0ABW1TZV2_9BURK</name>
<protein>
    <submittedName>
        <fullName evidence="3">Flagellar hook-length control protein FliK</fullName>
    </submittedName>
</protein>
<evidence type="ECO:0000259" key="2">
    <source>
        <dbReference type="Pfam" id="PF02120"/>
    </source>
</evidence>
<dbReference type="EMBL" id="JBHSRS010000076">
    <property type="protein sequence ID" value="MFC6282352.1"/>
    <property type="molecule type" value="Genomic_DNA"/>
</dbReference>
<feature type="compositionally biased region" description="Basic and acidic residues" evidence="1">
    <location>
        <begin position="226"/>
        <end position="239"/>
    </location>
</feature>
<proteinExistence type="predicted"/>
<feature type="region of interest" description="Disordered" evidence="1">
    <location>
        <begin position="213"/>
        <end position="246"/>
    </location>
</feature>
<feature type="compositionally biased region" description="Low complexity" evidence="1">
    <location>
        <begin position="213"/>
        <end position="225"/>
    </location>
</feature>
<feature type="domain" description="Flagellar hook-length control protein-like C-terminal" evidence="2">
    <location>
        <begin position="352"/>
        <end position="423"/>
    </location>
</feature>
<reference evidence="4" key="1">
    <citation type="journal article" date="2019" name="Int. J. Syst. Evol. Microbiol.">
        <title>The Global Catalogue of Microorganisms (GCM) 10K type strain sequencing project: providing services to taxonomists for standard genome sequencing and annotation.</title>
        <authorList>
            <consortium name="The Broad Institute Genomics Platform"/>
            <consortium name="The Broad Institute Genome Sequencing Center for Infectious Disease"/>
            <person name="Wu L."/>
            <person name="Ma J."/>
        </authorList>
    </citation>
    <scope>NUCLEOTIDE SEQUENCE [LARGE SCALE GENOMIC DNA]</scope>
    <source>
        <strain evidence="4">CCUG 39402</strain>
    </source>
</reference>
<feature type="compositionally biased region" description="Basic and acidic residues" evidence="1">
    <location>
        <begin position="269"/>
        <end position="285"/>
    </location>
</feature>
<keyword evidence="4" id="KW-1185">Reference proteome</keyword>
<evidence type="ECO:0000313" key="4">
    <source>
        <dbReference type="Proteomes" id="UP001596270"/>
    </source>
</evidence>
<sequence length="442" mass="45270">MNVVAPLLVDRLQGLKLSADIAGPGIVPGTATVSNDVRLPSREAMQQLLGADLGRTEPGHAQQASRFGEATTLSVAARAISAILGATPDRVAGVRGAAPVWPAPAAPLPVQLAGALARVVATSGLFYESHLQQLATGTRPLALLAQEPQARLGALARSRPELFTPMQGNDAMWLSPGAKGAATTAEVIAALTGAGAGTVAGEPVMTAPGVGAQTQAAANPQAAGKDAPDAQKAVPDDGPRPGAAGRVDAAYGARRVVDVPAPPALLAGKEVHPDGFEDASGRLQKDSAPTLGPARSGEHSAATIHPDAVPLVRQQLDVLAMPAFRWGGEAWPGTPMEWEIREEPKDTQAGTQTDAAQRTWSTRLAITLPTLKDVEVRLSLSGSSLQVNLGAREVATVALLGAGRDELPRRFADLGLQLTGLQLETLPVAAAPQPSPEDADAS</sequence>
<dbReference type="RefSeq" id="WP_371437516.1">
    <property type="nucleotide sequence ID" value="NZ_JBHSRS010000076.1"/>
</dbReference>
<keyword evidence="3" id="KW-0969">Cilium</keyword>
<gene>
    <name evidence="3" type="ORF">ACFQND_14080</name>
</gene>
<organism evidence="3 4">
    <name type="scientific">Polaromonas aquatica</name>
    <dbReference type="NCBI Taxonomy" id="332657"/>
    <lineage>
        <taxon>Bacteria</taxon>
        <taxon>Pseudomonadati</taxon>
        <taxon>Pseudomonadota</taxon>
        <taxon>Betaproteobacteria</taxon>
        <taxon>Burkholderiales</taxon>
        <taxon>Comamonadaceae</taxon>
        <taxon>Polaromonas</taxon>
    </lineage>
</organism>
<feature type="region of interest" description="Disordered" evidence="1">
    <location>
        <begin position="266"/>
        <end position="301"/>
    </location>
</feature>